<keyword evidence="1" id="KW-0479">Metal-binding</keyword>
<dbReference type="InterPro" id="IPR000917">
    <property type="entry name" value="Sulfatase_N"/>
</dbReference>
<dbReference type="InterPro" id="IPR017850">
    <property type="entry name" value="Alkaline_phosphatase_core_sf"/>
</dbReference>
<keyword evidence="2" id="KW-0378">Hydrolase</keyword>
<sequence>MNRSRISEALIFALMLTANTAIAMGKEPTKRVTNILLIMSDDLKASVLPAYGNTVCRTPNIDRLAKSGMVFERAYCQGLACSPSRPSMMQSIYPKSKATAPTIGEHIQKHGMHTARVGKIFHMPVPHAQLDGSNGKDFSECWTERYNTKSAETFTPGLYRLLNSGIVTREIEGRDAKGPNRMWATVETDNEDGSDQADYMVATKAVELLRERKNAGKPFFLGVGFVRPHFPMVQPKKFFNMYPQEKMKIPPLIPGDLDDIPLAGRGSDGKGLNEMMQSRRRMWQAYYGSVSFMDEQLGRVLDELDRLGLRDSTAIMFTTDHGYHLGEHGFWQKA</sequence>
<dbReference type="SUPFAM" id="SSF53649">
    <property type="entry name" value="Alkaline phosphatase-like"/>
    <property type="match status" value="1"/>
</dbReference>
<evidence type="ECO:0000256" key="2">
    <source>
        <dbReference type="ARBA" id="ARBA00022801"/>
    </source>
</evidence>
<evidence type="ECO:0000313" key="4">
    <source>
        <dbReference type="EMBL" id="SVA74987.1"/>
    </source>
</evidence>
<protein>
    <recommendedName>
        <fullName evidence="3">Sulfatase N-terminal domain-containing protein</fullName>
    </recommendedName>
</protein>
<dbReference type="EMBL" id="UINC01017957">
    <property type="protein sequence ID" value="SVA74987.1"/>
    <property type="molecule type" value="Genomic_DNA"/>
</dbReference>
<dbReference type="PANTHER" id="PTHR45953">
    <property type="entry name" value="IDURONATE 2-SULFATASE"/>
    <property type="match status" value="1"/>
</dbReference>
<reference evidence="4" key="1">
    <citation type="submission" date="2018-05" db="EMBL/GenBank/DDBJ databases">
        <authorList>
            <person name="Lanie J.A."/>
            <person name="Ng W.-L."/>
            <person name="Kazmierczak K.M."/>
            <person name="Andrzejewski T.M."/>
            <person name="Davidsen T.M."/>
            <person name="Wayne K.J."/>
            <person name="Tettelin H."/>
            <person name="Glass J.I."/>
            <person name="Rusch D."/>
            <person name="Podicherti R."/>
            <person name="Tsui H.-C.T."/>
            <person name="Winkler M.E."/>
        </authorList>
    </citation>
    <scope>NUCLEOTIDE SEQUENCE</scope>
</reference>
<dbReference type="Pfam" id="PF00884">
    <property type="entry name" value="Sulfatase"/>
    <property type="match status" value="1"/>
</dbReference>
<dbReference type="GO" id="GO:0005737">
    <property type="term" value="C:cytoplasm"/>
    <property type="evidence" value="ECO:0007669"/>
    <property type="project" value="TreeGrafter"/>
</dbReference>
<dbReference type="PANTHER" id="PTHR45953:SF1">
    <property type="entry name" value="IDURONATE 2-SULFATASE"/>
    <property type="match status" value="1"/>
</dbReference>
<organism evidence="4">
    <name type="scientific">marine metagenome</name>
    <dbReference type="NCBI Taxonomy" id="408172"/>
    <lineage>
        <taxon>unclassified sequences</taxon>
        <taxon>metagenomes</taxon>
        <taxon>ecological metagenomes</taxon>
    </lineage>
</organism>
<dbReference type="GO" id="GO:0008484">
    <property type="term" value="F:sulfuric ester hydrolase activity"/>
    <property type="evidence" value="ECO:0007669"/>
    <property type="project" value="TreeGrafter"/>
</dbReference>
<dbReference type="GO" id="GO:0046872">
    <property type="term" value="F:metal ion binding"/>
    <property type="evidence" value="ECO:0007669"/>
    <property type="project" value="UniProtKB-KW"/>
</dbReference>
<accession>A0A381YEY0</accession>
<proteinExistence type="predicted"/>
<feature type="non-terminal residue" evidence="4">
    <location>
        <position position="334"/>
    </location>
</feature>
<evidence type="ECO:0000256" key="1">
    <source>
        <dbReference type="ARBA" id="ARBA00022723"/>
    </source>
</evidence>
<name>A0A381YEY0_9ZZZZ</name>
<feature type="domain" description="Sulfatase N-terminal" evidence="3">
    <location>
        <begin position="34"/>
        <end position="329"/>
    </location>
</feature>
<gene>
    <name evidence="4" type="ORF">METZ01_LOCUS127841</name>
</gene>
<dbReference type="AlphaFoldDB" id="A0A381YEY0"/>
<evidence type="ECO:0000259" key="3">
    <source>
        <dbReference type="Pfam" id="PF00884"/>
    </source>
</evidence>
<dbReference type="Gene3D" id="3.40.720.10">
    <property type="entry name" value="Alkaline Phosphatase, subunit A"/>
    <property type="match status" value="1"/>
</dbReference>